<name>A0ABN7VM37_GIGMA</name>
<proteinExistence type="predicted"/>
<reference evidence="1 2" key="1">
    <citation type="submission" date="2021-06" db="EMBL/GenBank/DDBJ databases">
        <authorList>
            <person name="Kallberg Y."/>
            <person name="Tangrot J."/>
            <person name="Rosling A."/>
        </authorList>
    </citation>
    <scope>NUCLEOTIDE SEQUENCE [LARGE SCALE GENOMIC DNA]</scope>
    <source>
        <strain evidence="1 2">120-4 pot B 10/14</strain>
    </source>
</reference>
<dbReference type="Proteomes" id="UP000789901">
    <property type="component" value="Unassembled WGS sequence"/>
</dbReference>
<protein>
    <submittedName>
        <fullName evidence="1">17630_t:CDS:1</fullName>
    </submittedName>
</protein>
<comment type="caution">
    <text evidence="1">The sequence shown here is derived from an EMBL/GenBank/DDBJ whole genome shotgun (WGS) entry which is preliminary data.</text>
</comment>
<organism evidence="1 2">
    <name type="scientific">Gigaspora margarita</name>
    <dbReference type="NCBI Taxonomy" id="4874"/>
    <lineage>
        <taxon>Eukaryota</taxon>
        <taxon>Fungi</taxon>
        <taxon>Fungi incertae sedis</taxon>
        <taxon>Mucoromycota</taxon>
        <taxon>Glomeromycotina</taxon>
        <taxon>Glomeromycetes</taxon>
        <taxon>Diversisporales</taxon>
        <taxon>Gigasporaceae</taxon>
        <taxon>Gigaspora</taxon>
    </lineage>
</organism>
<gene>
    <name evidence="1" type="ORF">GMARGA_LOCUS20286</name>
</gene>
<sequence>MFLEESNPNTAYCKICEINLEGTGKAAHSYCQKGGNTTNLIAHLQDRYYITKKNYLYDQLQITNYINISAPCSYQWQEEITKKLVEFIIQYIQPLYILQVDAFQNLLLTCEPSYRIPCNKTVKGILYLVYEWILEGLKQYKPFHRRIKSLQAFFRSPKQGQRLHAMQQKNSQQGHQLSENEHMNLLDILTDIKTRWTSKKEGEKLECLCLNLEEREFFQQIIGLLEPIEHITRKICSATYLTITLINLYIDLLKNFFAPCEEAEETFDTYFDLIYGSELVNNNRNETNSSSDYELPLCGSRQQWQHAHRQFKQKIKNKYCNTQRYCKKEKNQSSDINLDNINTVEDLPSVNTTGILQKSVLSDISLITPFLDPRFKDFEWCNSKGKAKTKSIVRELYYDMNSSYQPT</sequence>
<feature type="non-terminal residue" evidence="1">
    <location>
        <position position="407"/>
    </location>
</feature>
<keyword evidence="2" id="KW-1185">Reference proteome</keyword>
<accession>A0ABN7VM37</accession>
<evidence type="ECO:0000313" key="2">
    <source>
        <dbReference type="Proteomes" id="UP000789901"/>
    </source>
</evidence>
<dbReference type="EMBL" id="CAJVQB010017637">
    <property type="protein sequence ID" value="CAG8785007.1"/>
    <property type="molecule type" value="Genomic_DNA"/>
</dbReference>
<evidence type="ECO:0000313" key="1">
    <source>
        <dbReference type="EMBL" id="CAG8785007.1"/>
    </source>
</evidence>